<reference evidence="2 3" key="1">
    <citation type="submission" date="2019-11" db="EMBL/GenBank/DDBJ databases">
        <authorList>
            <person name="Holert J."/>
        </authorList>
    </citation>
    <scope>NUCLEOTIDE SEQUENCE [LARGE SCALE GENOMIC DNA]</scope>
    <source>
        <strain evidence="2">SB11_3</strain>
    </source>
</reference>
<dbReference type="InterPro" id="IPR025516">
    <property type="entry name" value="DUF4404"/>
</dbReference>
<proteinExistence type="predicted"/>
<evidence type="ECO:0008006" key="4">
    <source>
        <dbReference type="Google" id="ProtNLM"/>
    </source>
</evidence>
<protein>
    <recommendedName>
        <fullName evidence="4">DUF4404 family protein</fullName>
    </recommendedName>
</protein>
<dbReference type="EMBL" id="CACSIO010000004">
    <property type="protein sequence ID" value="CAA0096992.1"/>
    <property type="molecule type" value="Genomic_DNA"/>
</dbReference>
<dbReference type="AlphaFoldDB" id="A0A5S9NT56"/>
<accession>A0A5S9NT56</accession>
<sequence>MSNQHIHELLNQLKQEIAESGQMSEDTRVLLESLSSEVDQATNPDQDQPESMMDTAMELEASFASKHPVAEGLIREVIDALGKMGI</sequence>
<evidence type="ECO:0000313" key="2">
    <source>
        <dbReference type="EMBL" id="CAA0122495.1"/>
    </source>
</evidence>
<evidence type="ECO:0000313" key="1">
    <source>
        <dbReference type="EMBL" id="CAA0096992.1"/>
    </source>
</evidence>
<keyword evidence="3" id="KW-1185">Reference proteome</keyword>
<organism evidence="2 3">
    <name type="scientific">BD1-7 clade bacterium</name>
    <dbReference type="NCBI Taxonomy" id="2029982"/>
    <lineage>
        <taxon>Bacteria</taxon>
        <taxon>Pseudomonadati</taxon>
        <taxon>Pseudomonadota</taxon>
        <taxon>Gammaproteobacteria</taxon>
        <taxon>Cellvibrionales</taxon>
        <taxon>Spongiibacteraceae</taxon>
        <taxon>BD1-7 clade</taxon>
    </lineage>
</organism>
<dbReference type="EMBL" id="CACSIO010000045">
    <property type="protein sequence ID" value="CAA0122495.1"/>
    <property type="molecule type" value="Genomic_DNA"/>
</dbReference>
<name>A0A5S9NT56_9GAMM</name>
<gene>
    <name evidence="2" type="ORF">OPDIPICF_02612</name>
    <name evidence="1" type="ORF">OPDIPICF_04032</name>
</gene>
<dbReference type="Pfam" id="PF14357">
    <property type="entry name" value="DUF4404"/>
    <property type="match status" value="1"/>
</dbReference>
<dbReference type="OrthoDB" id="8779496at2"/>
<dbReference type="Proteomes" id="UP000441399">
    <property type="component" value="Unassembled WGS sequence"/>
</dbReference>
<evidence type="ECO:0000313" key="3">
    <source>
        <dbReference type="Proteomes" id="UP000441399"/>
    </source>
</evidence>